<dbReference type="Proteomes" id="UP001055553">
    <property type="component" value="Chromosome"/>
</dbReference>
<dbReference type="AlphaFoldDB" id="A0A915SKF0"/>
<gene>
    <name evidence="2" type="ORF">MJ1_0111</name>
</gene>
<proteinExistence type="predicted"/>
<keyword evidence="1" id="KW-0472">Membrane</keyword>
<sequence>MAMKGQEMPVNLTFIIIIGIIAVVVIVGIILMIKSNLVSYINTALPHPNSTSTVVETNVQSIDTLSLDIISCYNKKENGLCYLVYYNGTNSFSCSQLIDNVLSIDPNVQIQNCNYYIKQGDYILINSNINYVYLSLQ</sequence>
<evidence type="ECO:0000256" key="1">
    <source>
        <dbReference type="SAM" id="Phobius"/>
    </source>
</evidence>
<name>A0A915SKF0_9ARCH</name>
<accession>A0A915SKF0</accession>
<keyword evidence="3" id="KW-1185">Reference proteome</keyword>
<protein>
    <submittedName>
        <fullName evidence="2">Uncharacterized protein</fullName>
    </submittedName>
</protein>
<dbReference type="KEGG" id="naer:MJ1_0111"/>
<reference evidence="3" key="1">
    <citation type="journal article" date="2022" name="Int. J. Syst. Evol. Microbiol.">
        <title>Nanobdella aerobiophila gen. nov., sp. nov., a thermoacidophilic, obligate ectosymbiotic archaeon, and proposal of Nanobdellaceae fam. nov., Nanobdellales ord. nov. and Nanobdellia class. nov.</title>
        <authorList>
            <person name="Kato S."/>
            <person name="Ogasawara A."/>
            <person name="Itoh T."/>
            <person name="Sakai H.D."/>
            <person name="Shimizu M."/>
            <person name="Yuki M."/>
            <person name="Kaneko M."/>
            <person name="Takashina T."/>
            <person name="Ohkuma M."/>
        </authorList>
    </citation>
    <scope>NUCLEOTIDE SEQUENCE [LARGE SCALE GENOMIC DNA]</scope>
    <source>
        <strain evidence="3">MJ1</strain>
    </source>
</reference>
<keyword evidence="1" id="KW-1133">Transmembrane helix</keyword>
<evidence type="ECO:0000313" key="3">
    <source>
        <dbReference type="Proteomes" id="UP001055553"/>
    </source>
</evidence>
<organism evidence="2 3">
    <name type="scientific">Nanobdella aerobiophila</name>
    <dbReference type="NCBI Taxonomy" id="2586965"/>
    <lineage>
        <taxon>Archaea</taxon>
        <taxon>Nanobdellota</taxon>
        <taxon>Nanobdellia</taxon>
        <taxon>Nanobdellales</taxon>
        <taxon>Nanobdellaceae</taxon>
        <taxon>Nanobdella</taxon>
    </lineage>
</organism>
<dbReference type="EMBL" id="AP019769">
    <property type="protein sequence ID" value="BBL45286.1"/>
    <property type="molecule type" value="Genomic_DNA"/>
</dbReference>
<keyword evidence="1" id="KW-0812">Transmembrane</keyword>
<feature type="transmembrane region" description="Helical" evidence="1">
    <location>
        <begin position="12"/>
        <end position="33"/>
    </location>
</feature>
<evidence type="ECO:0000313" key="2">
    <source>
        <dbReference type="EMBL" id="BBL45286.1"/>
    </source>
</evidence>